<reference evidence="2 3" key="1">
    <citation type="submission" date="2021-03" db="EMBL/GenBank/DDBJ databases">
        <title>Sequencing the genomes of 1000 actinobacteria strains.</title>
        <authorList>
            <person name="Klenk H.-P."/>
        </authorList>
    </citation>
    <scope>NUCLEOTIDE SEQUENCE [LARGE SCALE GENOMIC DNA]</scope>
    <source>
        <strain evidence="2 3">DSM 45510</strain>
    </source>
</reference>
<dbReference type="EMBL" id="JAGGMS010000001">
    <property type="protein sequence ID" value="MBP2181142.1"/>
    <property type="molecule type" value="Genomic_DNA"/>
</dbReference>
<name>A0ABS4PP20_9PSEU</name>
<gene>
    <name evidence="2" type="ORF">JOM49_002668</name>
</gene>
<dbReference type="Pfam" id="PF13349">
    <property type="entry name" value="DUF4097"/>
    <property type="match status" value="1"/>
</dbReference>
<feature type="domain" description="DUF4097" evidence="1">
    <location>
        <begin position="122"/>
        <end position="248"/>
    </location>
</feature>
<comment type="caution">
    <text evidence="2">The sequence shown here is derived from an EMBL/GenBank/DDBJ whole genome shotgun (WGS) entry which is preliminary data.</text>
</comment>
<dbReference type="Proteomes" id="UP000741013">
    <property type="component" value="Unassembled WGS sequence"/>
</dbReference>
<evidence type="ECO:0000313" key="2">
    <source>
        <dbReference type="EMBL" id="MBP2181142.1"/>
    </source>
</evidence>
<evidence type="ECO:0000313" key="3">
    <source>
        <dbReference type="Proteomes" id="UP000741013"/>
    </source>
</evidence>
<keyword evidence="3" id="KW-1185">Reference proteome</keyword>
<proteinExistence type="predicted"/>
<organism evidence="2 3">
    <name type="scientific">Amycolatopsis magusensis</name>
    <dbReference type="NCBI Taxonomy" id="882444"/>
    <lineage>
        <taxon>Bacteria</taxon>
        <taxon>Bacillati</taxon>
        <taxon>Actinomycetota</taxon>
        <taxon>Actinomycetes</taxon>
        <taxon>Pseudonocardiales</taxon>
        <taxon>Pseudonocardiaceae</taxon>
        <taxon>Amycolatopsis</taxon>
    </lineage>
</organism>
<protein>
    <recommendedName>
        <fullName evidence="1">DUF4097 domain-containing protein</fullName>
    </recommendedName>
</protein>
<sequence>MPEFATPGPIAVRIDLPVGDATIIAADRTDTVVEVHPANPAKRHDVEAAERTTVDFSGGRLVVRAPAPRSSLFGRTSAVRVRVELPTGSSVRADSAWTTFRAEGTLGECRFTTGGEVQLHRTGSLSLDSSAGDVVVDHVDGEVDITTASGEVRIREVTGGASIRNSSGACWIGRAGGDVRLNTASGHITVDHADAGVEARTAYGDIRIGEVVRGSVQLETSSGEIEVGIRRGVAAWLDVSTGYGKVASELGESGEPAGEPVETVEVRARSGYGNIRINRSR</sequence>
<dbReference type="InterPro" id="IPR025164">
    <property type="entry name" value="Toastrack_DUF4097"/>
</dbReference>
<accession>A0ABS4PP20</accession>
<evidence type="ECO:0000259" key="1">
    <source>
        <dbReference type="Pfam" id="PF13349"/>
    </source>
</evidence>
<dbReference type="RefSeq" id="WP_209664600.1">
    <property type="nucleotide sequence ID" value="NZ_JAGGMS010000001.1"/>
</dbReference>